<sequence>MGSGADSAWLATNTGMSLSQKGGVLLYDEDRHEYRKDKTIRKEVATAYRCTKTNCRGRMHKDEATGVLSVTNEHAMTCLPLKEKEEALTSRCSARYQHLKLVNWDRNSHGFLFVSPIFAFSRALIPSHLVNVHFEIHPKIGNKTVIKRKMKLGIDFEMPFDKARIGKNDMINIFGFAPVNGIVVKKIQKLSLKKSHLERPISVRLNPIFSVNKSDEGHDLNREIEKFFNEPRIYYSGDFISIDRREEFHGAENRFYFKLDTPISPCIIDRKCTVYQTSDVKSLLPYSAQIRTPAFPGNLEKVIDKGMEIIFANDKLENSSPISLLICGPSGSGKRLAVHGIAIRTHRNLITADGYELWNELAAQTEQKLKNLFLKADAHSPSILFITNADLLGFDQHTSTADDRIISSLFAECEIPRKIVIIFGCKTKKLASLSPALTTSILYTLPIEAMNEIDRNDYIQKIFPKTIDSTRLAKQTTGFLVAELNSLLYDSRFHAKSNAKTRMENSDVEWAIDKRNASFADAIGAPKIPSVSWEDVGGLEETKALIRESIDSNLRQSNGLRRSGIILYGPPGCGKTLLAKGWLNLLTNSRSLKSN</sequence>
<dbReference type="InterPro" id="IPR050168">
    <property type="entry name" value="AAA_ATPase_domain"/>
</dbReference>
<organism evidence="2 3">
    <name type="scientific">Mesorhabditis belari</name>
    <dbReference type="NCBI Taxonomy" id="2138241"/>
    <lineage>
        <taxon>Eukaryota</taxon>
        <taxon>Metazoa</taxon>
        <taxon>Ecdysozoa</taxon>
        <taxon>Nematoda</taxon>
        <taxon>Chromadorea</taxon>
        <taxon>Rhabditida</taxon>
        <taxon>Rhabditina</taxon>
        <taxon>Rhabditomorpha</taxon>
        <taxon>Rhabditoidea</taxon>
        <taxon>Rhabditidae</taxon>
        <taxon>Mesorhabditinae</taxon>
        <taxon>Mesorhabditis</taxon>
    </lineage>
</organism>
<dbReference type="InterPro" id="IPR027417">
    <property type="entry name" value="P-loop_NTPase"/>
</dbReference>
<dbReference type="SUPFAM" id="SSF52540">
    <property type="entry name" value="P-loop containing nucleoside triphosphate hydrolases"/>
    <property type="match status" value="2"/>
</dbReference>
<dbReference type="PANTHER" id="PTHR23077">
    <property type="entry name" value="AAA-FAMILY ATPASE"/>
    <property type="match status" value="1"/>
</dbReference>
<dbReference type="Proteomes" id="UP000887575">
    <property type="component" value="Unassembled WGS sequence"/>
</dbReference>
<dbReference type="AlphaFoldDB" id="A0AAF3F1R7"/>
<protein>
    <recommendedName>
        <fullName evidence="1">ATPase AAA-type core domain-containing protein</fullName>
    </recommendedName>
</protein>
<accession>A0AAF3F1R7</accession>
<evidence type="ECO:0000259" key="1">
    <source>
        <dbReference type="Pfam" id="PF00004"/>
    </source>
</evidence>
<dbReference type="WBParaSite" id="MBELARI_LOCUS20379">
    <property type="protein sequence ID" value="MBELARI_LOCUS20379"/>
    <property type="gene ID" value="MBELARI_LOCUS20379"/>
</dbReference>
<evidence type="ECO:0000313" key="2">
    <source>
        <dbReference type="Proteomes" id="UP000887575"/>
    </source>
</evidence>
<dbReference type="Gene3D" id="1.10.8.60">
    <property type="match status" value="1"/>
</dbReference>
<evidence type="ECO:0000313" key="3">
    <source>
        <dbReference type="WBParaSite" id="MBELARI_LOCUS20379"/>
    </source>
</evidence>
<dbReference type="GO" id="GO:0016558">
    <property type="term" value="P:protein import into peroxisome matrix"/>
    <property type="evidence" value="ECO:0007669"/>
    <property type="project" value="TreeGrafter"/>
</dbReference>
<proteinExistence type="predicted"/>
<dbReference type="InterPro" id="IPR003959">
    <property type="entry name" value="ATPase_AAA_core"/>
</dbReference>
<dbReference type="Pfam" id="PF00004">
    <property type="entry name" value="AAA"/>
    <property type="match status" value="1"/>
</dbReference>
<keyword evidence="2" id="KW-1185">Reference proteome</keyword>
<dbReference type="Gene3D" id="3.40.50.300">
    <property type="entry name" value="P-loop containing nucleotide triphosphate hydrolases"/>
    <property type="match status" value="2"/>
</dbReference>
<dbReference type="GO" id="GO:0005524">
    <property type="term" value="F:ATP binding"/>
    <property type="evidence" value="ECO:0007669"/>
    <property type="project" value="InterPro"/>
</dbReference>
<name>A0AAF3F1R7_9BILA</name>
<dbReference type="GO" id="GO:0005829">
    <property type="term" value="C:cytosol"/>
    <property type="evidence" value="ECO:0007669"/>
    <property type="project" value="TreeGrafter"/>
</dbReference>
<feature type="domain" description="ATPase AAA-type core" evidence="1">
    <location>
        <begin position="324"/>
        <end position="438"/>
    </location>
</feature>
<reference evidence="3" key="1">
    <citation type="submission" date="2024-02" db="UniProtKB">
        <authorList>
            <consortium name="WormBaseParasite"/>
        </authorList>
    </citation>
    <scope>IDENTIFICATION</scope>
</reference>
<dbReference type="GO" id="GO:0016887">
    <property type="term" value="F:ATP hydrolysis activity"/>
    <property type="evidence" value="ECO:0007669"/>
    <property type="project" value="InterPro"/>
</dbReference>
<dbReference type="PANTHER" id="PTHR23077:SF9">
    <property type="entry name" value="PEROXISOMAL ATPASE PEX6"/>
    <property type="match status" value="1"/>
</dbReference>
<dbReference type="GO" id="GO:0005778">
    <property type="term" value="C:peroxisomal membrane"/>
    <property type="evidence" value="ECO:0007669"/>
    <property type="project" value="TreeGrafter"/>
</dbReference>